<sequence>MRLLLVRHAETDSNVAGLIDTGIPGPGLTVVGYRQSHALVETFSGERIESIYASTHARTALTAQPLARVRGITVEVDSGLGEISAGTLEMRGDSGAVAEYLAVLEAWVQGRLSRRMPGGENGHEFLARYDSALHRIRAAGCGVVAVFSHGGAIRTWSLIRVRGAAGVLDVNRDVGNTDAIVITHEDLGWRVGGMHEAQNASCARVDPLQDFE</sequence>
<dbReference type="OrthoDB" id="9793115at2"/>
<evidence type="ECO:0000313" key="1">
    <source>
        <dbReference type="EMBL" id="CAA0105957.1"/>
    </source>
</evidence>
<dbReference type="EC" id="3.1.3.3" evidence="1"/>
<dbReference type="EMBL" id="CACSIP010000010">
    <property type="protein sequence ID" value="CAA0105957.1"/>
    <property type="molecule type" value="Genomic_DNA"/>
</dbReference>
<accession>A0A5S9PNT4</accession>
<gene>
    <name evidence="1" type="primary">pspB_2</name>
    <name evidence="1" type="ORF">AELLOGFF_03608</name>
</gene>
<dbReference type="PANTHER" id="PTHR48100">
    <property type="entry name" value="BROAD-SPECIFICITY PHOSPHATASE YOR283W-RELATED"/>
    <property type="match status" value="1"/>
</dbReference>
<dbReference type="SMART" id="SM00855">
    <property type="entry name" value="PGAM"/>
    <property type="match status" value="1"/>
</dbReference>
<dbReference type="PANTHER" id="PTHR48100:SF58">
    <property type="entry name" value="PE-PGRS FAMILY PROTEIN PE_PGRS11"/>
    <property type="match status" value="1"/>
</dbReference>
<dbReference type="Pfam" id="PF00300">
    <property type="entry name" value="His_Phos_1"/>
    <property type="match status" value="1"/>
</dbReference>
<proteinExistence type="predicted"/>
<dbReference type="RefSeq" id="WP_159229867.1">
    <property type="nucleotide sequence ID" value="NZ_CACSIP010000010.1"/>
</dbReference>
<dbReference type="InterPro" id="IPR050275">
    <property type="entry name" value="PGM_Phosphatase"/>
</dbReference>
<name>A0A5S9PNT4_MYCVN</name>
<protein>
    <submittedName>
        <fullName evidence="1">Phosphoserine phosphatase 2</fullName>
        <ecNumber evidence="1">3.1.3.3</ecNumber>
    </submittedName>
</protein>
<reference evidence="1 2" key="1">
    <citation type="submission" date="2019-11" db="EMBL/GenBank/DDBJ databases">
        <authorList>
            <person name="Holert J."/>
        </authorList>
    </citation>
    <scope>NUCLEOTIDE SEQUENCE [LARGE SCALE GENOMIC DNA]</scope>
    <source>
        <strain evidence="1">BC8_1</strain>
    </source>
</reference>
<keyword evidence="1" id="KW-0378">Hydrolase</keyword>
<dbReference type="SUPFAM" id="SSF53254">
    <property type="entry name" value="Phosphoglycerate mutase-like"/>
    <property type="match status" value="1"/>
</dbReference>
<dbReference type="Proteomes" id="UP000430146">
    <property type="component" value="Unassembled WGS sequence"/>
</dbReference>
<dbReference type="InterPro" id="IPR029033">
    <property type="entry name" value="His_PPase_superfam"/>
</dbReference>
<organism evidence="1 2">
    <name type="scientific">Mycolicibacterium vanbaalenii</name>
    <name type="common">Mycobacterium vanbaalenii</name>
    <dbReference type="NCBI Taxonomy" id="110539"/>
    <lineage>
        <taxon>Bacteria</taxon>
        <taxon>Bacillati</taxon>
        <taxon>Actinomycetota</taxon>
        <taxon>Actinomycetes</taxon>
        <taxon>Mycobacteriales</taxon>
        <taxon>Mycobacteriaceae</taxon>
        <taxon>Mycolicibacterium</taxon>
    </lineage>
</organism>
<dbReference type="GO" id="GO:0005737">
    <property type="term" value="C:cytoplasm"/>
    <property type="evidence" value="ECO:0007669"/>
    <property type="project" value="TreeGrafter"/>
</dbReference>
<dbReference type="Gene3D" id="3.40.50.1240">
    <property type="entry name" value="Phosphoglycerate mutase-like"/>
    <property type="match status" value="1"/>
</dbReference>
<dbReference type="InterPro" id="IPR013078">
    <property type="entry name" value="His_Pase_superF_clade-1"/>
</dbReference>
<evidence type="ECO:0000313" key="2">
    <source>
        <dbReference type="Proteomes" id="UP000430146"/>
    </source>
</evidence>
<dbReference type="GO" id="GO:0016791">
    <property type="term" value="F:phosphatase activity"/>
    <property type="evidence" value="ECO:0007669"/>
    <property type="project" value="TreeGrafter"/>
</dbReference>
<dbReference type="AlphaFoldDB" id="A0A5S9PNT4"/>
<dbReference type="CDD" id="cd07067">
    <property type="entry name" value="HP_PGM_like"/>
    <property type="match status" value="1"/>
</dbReference>
<keyword evidence="2" id="KW-1185">Reference proteome</keyword>